<reference evidence="4" key="2">
    <citation type="submission" date="2023-05" db="EMBL/GenBank/DDBJ databases">
        <authorList>
            <consortium name="Lawrence Berkeley National Laboratory"/>
            <person name="Steindorff A."/>
            <person name="Hensen N."/>
            <person name="Bonometti L."/>
            <person name="Westerberg I."/>
            <person name="Brannstrom I.O."/>
            <person name="Guillou S."/>
            <person name="Cros-Aarteil S."/>
            <person name="Calhoun S."/>
            <person name="Haridas S."/>
            <person name="Kuo A."/>
            <person name="Mondo S."/>
            <person name="Pangilinan J."/>
            <person name="Riley R."/>
            <person name="Labutti K."/>
            <person name="Andreopoulos B."/>
            <person name="Lipzen A."/>
            <person name="Chen C."/>
            <person name="Yanf M."/>
            <person name="Daum C."/>
            <person name="Ng V."/>
            <person name="Clum A."/>
            <person name="Ohm R."/>
            <person name="Martin F."/>
            <person name="Silar P."/>
            <person name="Natvig D."/>
            <person name="Lalanne C."/>
            <person name="Gautier V."/>
            <person name="Ament-Velasquez S.L."/>
            <person name="Kruys A."/>
            <person name="Hutchinson M.I."/>
            <person name="Powell A.J."/>
            <person name="Barry K."/>
            <person name="Miller A.N."/>
            <person name="Grigoriev I.V."/>
            <person name="Debuchy R."/>
            <person name="Gladieux P."/>
            <person name="Thoren M.H."/>
            <person name="Johannesson H."/>
        </authorList>
    </citation>
    <scope>NUCLEOTIDE SEQUENCE</scope>
    <source>
        <strain evidence="4">CBS 508.74</strain>
    </source>
</reference>
<evidence type="ECO:0000313" key="4">
    <source>
        <dbReference type="EMBL" id="KAK4114068.1"/>
    </source>
</evidence>
<dbReference type="SUPFAM" id="SSF47923">
    <property type="entry name" value="Ypt/Rab-GAP domain of gyp1p"/>
    <property type="match status" value="2"/>
</dbReference>
<feature type="compositionally biased region" description="Polar residues" evidence="2">
    <location>
        <begin position="591"/>
        <end position="601"/>
    </location>
</feature>
<name>A0AAN6YUL2_9PEZI</name>
<protein>
    <submittedName>
        <fullName evidence="4">RabGAP/TBC</fullName>
    </submittedName>
</protein>
<dbReference type="PROSITE" id="PS50086">
    <property type="entry name" value="TBC_RABGAP"/>
    <property type="match status" value="1"/>
</dbReference>
<organism evidence="4 5">
    <name type="scientific">Canariomyces notabilis</name>
    <dbReference type="NCBI Taxonomy" id="2074819"/>
    <lineage>
        <taxon>Eukaryota</taxon>
        <taxon>Fungi</taxon>
        <taxon>Dikarya</taxon>
        <taxon>Ascomycota</taxon>
        <taxon>Pezizomycotina</taxon>
        <taxon>Sordariomycetes</taxon>
        <taxon>Sordariomycetidae</taxon>
        <taxon>Sordariales</taxon>
        <taxon>Chaetomiaceae</taxon>
        <taxon>Canariomyces</taxon>
    </lineage>
</organism>
<evidence type="ECO:0000256" key="2">
    <source>
        <dbReference type="SAM" id="MobiDB-lite"/>
    </source>
</evidence>
<dbReference type="EMBL" id="MU853337">
    <property type="protein sequence ID" value="KAK4114068.1"/>
    <property type="molecule type" value="Genomic_DNA"/>
</dbReference>
<dbReference type="Pfam" id="PF00566">
    <property type="entry name" value="RabGAP-TBC"/>
    <property type="match status" value="1"/>
</dbReference>
<evidence type="ECO:0000256" key="1">
    <source>
        <dbReference type="ARBA" id="ARBA00022468"/>
    </source>
</evidence>
<reference evidence="4" key="1">
    <citation type="journal article" date="2023" name="Mol. Phylogenet. Evol.">
        <title>Genome-scale phylogeny and comparative genomics of the fungal order Sordariales.</title>
        <authorList>
            <person name="Hensen N."/>
            <person name="Bonometti L."/>
            <person name="Westerberg I."/>
            <person name="Brannstrom I.O."/>
            <person name="Guillou S."/>
            <person name="Cros-Aarteil S."/>
            <person name="Calhoun S."/>
            <person name="Haridas S."/>
            <person name="Kuo A."/>
            <person name="Mondo S."/>
            <person name="Pangilinan J."/>
            <person name="Riley R."/>
            <person name="LaButti K."/>
            <person name="Andreopoulos B."/>
            <person name="Lipzen A."/>
            <person name="Chen C."/>
            <person name="Yan M."/>
            <person name="Daum C."/>
            <person name="Ng V."/>
            <person name="Clum A."/>
            <person name="Steindorff A."/>
            <person name="Ohm R.A."/>
            <person name="Martin F."/>
            <person name="Silar P."/>
            <person name="Natvig D.O."/>
            <person name="Lalanne C."/>
            <person name="Gautier V."/>
            <person name="Ament-Velasquez S.L."/>
            <person name="Kruys A."/>
            <person name="Hutchinson M.I."/>
            <person name="Powell A.J."/>
            <person name="Barry K."/>
            <person name="Miller A.N."/>
            <person name="Grigoriev I.V."/>
            <person name="Debuchy R."/>
            <person name="Gladieux P."/>
            <person name="Hiltunen Thoren M."/>
            <person name="Johannesson H."/>
        </authorList>
    </citation>
    <scope>NUCLEOTIDE SEQUENCE</scope>
    <source>
        <strain evidence="4">CBS 508.74</strain>
    </source>
</reference>
<accession>A0AAN6YUL2</accession>
<feature type="region of interest" description="Disordered" evidence="2">
    <location>
        <begin position="586"/>
        <end position="675"/>
    </location>
</feature>
<dbReference type="Gene3D" id="1.10.472.80">
    <property type="entry name" value="Ypt/Rab-GAP domain of gyp1p, domain 3"/>
    <property type="match status" value="1"/>
</dbReference>
<sequence length="760" mass="83792">MKSLAEAKSRWSQTFKDGSNIEDLQRALRFNGPNSPCVAGLRSICWKAFLLFRSQPAEQWPELLRETRASYGAICDGHLRYIRHPELLASVSVDPLADDPDSPWNAVRKDEAVRAEILQDVRRLPDEPFYHEERVQTIILDILFLYCKLHPNIGGYRQGMHELLAPIVWVVAQDAVDPSTVTADDPADALIAEMLSSEFVEHDAFSLFSSVMDKASTFYEVASDSQSESLQRNSIVERSKYIHEVALMKIDEELAIHLRNIEVLPQIFLIRWIRLLFGREFSFEQLLVLWDTLFAYDPNLELIDLICVAMLLRIRWTLLEADYSVALQLMLKYPAPDPPHGPHTFVDDAIYLKDHLDAAGGVTLIFKYTGKSPALTPVPTPGQSRVSTPSFRGFGGLRQRTLGARSPLSSSSRLLQQPGGVEALLQGAAKNMIEKGEKLGINQAVRDAMGEIRRNVQGFQEARVPTRGGRSSFADTTNMSSEHTLALTLMERRNRRLAAMLEETITNLKLLAVSGSQDAKEKHVETVEVAAAKIQLVKTYLEDPSLDLPEEELPALNTLTISTPREVRSPTVALDTTPVVMASSAVEETRATLSSPSSGNESKALPPVPEDPPTPQAIDKSDIMDTDVTVDPIVASPKYDTNPALASPVAETDGRSSDPILAAPPERPKGPIPTRSTLAQSSFAWMLEPDTTTSSLPRTTPFSSSTKSPSGGSNSSQKKRHNPSRERNAFLFGEVTADGADELKLSADQIFGLKPIRKGG</sequence>
<comment type="caution">
    <text evidence="4">The sequence shown here is derived from an EMBL/GenBank/DDBJ whole genome shotgun (WGS) entry which is preliminary data.</text>
</comment>
<feature type="region of interest" description="Disordered" evidence="2">
    <location>
        <begin position="690"/>
        <end position="729"/>
    </location>
</feature>
<dbReference type="PANTHER" id="PTHR22957">
    <property type="entry name" value="TBC1 DOMAIN FAMILY MEMBER GTPASE-ACTIVATING PROTEIN"/>
    <property type="match status" value="1"/>
</dbReference>
<feature type="compositionally biased region" description="Pro residues" evidence="2">
    <location>
        <begin position="606"/>
        <end position="615"/>
    </location>
</feature>
<proteinExistence type="predicted"/>
<dbReference type="GO" id="GO:0005096">
    <property type="term" value="F:GTPase activator activity"/>
    <property type="evidence" value="ECO:0007669"/>
    <property type="project" value="UniProtKB-KW"/>
</dbReference>
<dbReference type="FunFam" id="1.10.8.270:FF:000031">
    <property type="entry name" value="TBC1 domain family member 5"/>
    <property type="match status" value="1"/>
</dbReference>
<dbReference type="InterPro" id="IPR035969">
    <property type="entry name" value="Rab-GAP_TBC_sf"/>
</dbReference>
<keyword evidence="5" id="KW-1185">Reference proteome</keyword>
<dbReference type="FunFam" id="1.10.472.80:FF:000038">
    <property type="entry name" value="TBC1 domain family member 5"/>
    <property type="match status" value="1"/>
</dbReference>
<dbReference type="AlphaFoldDB" id="A0AAN6YUL2"/>
<dbReference type="SMART" id="SM00164">
    <property type="entry name" value="TBC"/>
    <property type="match status" value="1"/>
</dbReference>
<dbReference type="InterPro" id="IPR000195">
    <property type="entry name" value="Rab-GAP-TBC_dom"/>
</dbReference>
<dbReference type="Gene3D" id="1.10.8.270">
    <property type="entry name" value="putative rabgap domain of human tbc1 domain family member 14 like domains"/>
    <property type="match status" value="1"/>
</dbReference>
<evidence type="ECO:0000313" key="5">
    <source>
        <dbReference type="Proteomes" id="UP001302812"/>
    </source>
</evidence>
<keyword evidence="1" id="KW-0343">GTPase activation</keyword>
<dbReference type="GeneID" id="89934251"/>
<dbReference type="PANTHER" id="PTHR22957:SF337">
    <property type="entry name" value="TBC1 DOMAIN FAMILY MEMBER 5"/>
    <property type="match status" value="1"/>
</dbReference>
<evidence type="ECO:0000259" key="3">
    <source>
        <dbReference type="PROSITE" id="PS50086"/>
    </source>
</evidence>
<dbReference type="RefSeq" id="XP_064671638.1">
    <property type="nucleotide sequence ID" value="XM_064810127.1"/>
</dbReference>
<feature type="domain" description="Rab-GAP TBC" evidence="3">
    <location>
        <begin position="36"/>
        <end position="297"/>
    </location>
</feature>
<dbReference type="Proteomes" id="UP001302812">
    <property type="component" value="Unassembled WGS sequence"/>
</dbReference>
<feature type="compositionally biased region" description="Low complexity" evidence="2">
    <location>
        <begin position="697"/>
        <end position="716"/>
    </location>
</feature>
<gene>
    <name evidence="4" type="ORF">N656DRAFT_568561</name>
</gene>